<accession>A0A5C3L011</accession>
<evidence type="ECO:0000313" key="2">
    <source>
        <dbReference type="Proteomes" id="UP000307440"/>
    </source>
</evidence>
<evidence type="ECO:0008006" key="3">
    <source>
        <dbReference type="Google" id="ProtNLM"/>
    </source>
</evidence>
<sequence length="439" mass="50114">MHLLGLNIPSVILDLFMGKMDCSPSDDKDTWLWMVLVGDTWELQGKMVAEVRSSFPGDIAHPPRNPAEKMNSGYRTEEFCNYVYGLLPALLYTVLPRGYWRSFCKLVRGARIILQRRISHEEIKIAHKCLVEFVSEFELKYIQRKSSRLHFARPCIHNLIHLAPETERLGPLGLLSQFTMERMIGSLTAEICQPANPYANLSQRAASRARVNTFLARMGVTPDSGPPGKRPRDAGRGYFFLHPHDTDSTLLELSEVLALKKYYPNVTGEPRVFKTTRICLPNGQIAHSFHRENKRVGPVRQGRMVKIIQNGVAMYGEVIYYFKYQFLDKCMYPPTDDVIHFLAMVSLCSPPDEEILRLSHTVLWKTHFIHGKRLTVVPISDIKSVVALIPFPKSPTQIAESDDKTQLFEPEYYFVAEELGLDVCSLSCSINLYEDDTEE</sequence>
<dbReference type="Proteomes" id="UP000307440">
    <property type="component" value="Unassembled WGS sequence"/>
</dbReference>
<dbReference type="AlphaFoldDB" id="A0A5C3L011"/>
<evidence type="ECO:0000313" key="1">
    <source>
        <dbReference type="EMBL" id="TFK26274.1"/>
    </source>
</evidence>
<proteinExistence type="predicted"/>
<reference evidence="1 2" key="1">
    <citation type="journal article" date="2019" name="Nat. Ecol. Evol.">
        <title>Megaphylogeny resolves global patterns of mushroom evolution.</title>
        <authorList>
            <person name="Varga T."/>
            <person name="Krizsan K."/>
            <person name="Foldi C."/>
            <person name="Dima B."/>
            <person name="Sanchez-Garcia M."/>
            <person name="Sanchez-Ramirez S."/>
            <person name="Szollosi G.J."/>
            <person name="Szarkandi J.G."/>
            <person name="Papp V."/>
            <person name="Albert L."/>
            <person name="Andreopoulos W."/>
            <person name="Angelini C."/>
            <person name="Antonin V."/>
            <person name="Barry K.W."/>
            <person name="Bougher N.L."/>
            <person name="Buchanan P."/>
            <person name="Buyck B."/>
            <person name="Bense V."/>
            <person name="Catcheside P."/>
            <person name="Chovatia M."/>
            <person name="Cooper J."/>
            <person name="Damon W."/>
            <person name="Desjardin D."/>
            <person name="Finy P."/>
            <person name="Geml J."/>
            <person name="Haridas S."/>
            <person name="Hughes K."/>
            <person name="Justo A."/>
            <person name="Karasinski D."/>
            <person name="Kautmanova I."/>
            <person name="Kiss B."/>
            <person name="Kocsube S."/>
            <person name="Kotiranta H."/>
            <person name="LaButti K.M."/>
            <person name="Lechner B.E."/>
            <person name="Liimatainen K."/>
            <person name="Lipzen A."/>
            <person name="Lukacs Z."/>
            <person name="Mihaltcheva S."/>
            <person name="Morgado L.N."/>
            <person name="Niskanen T."/>
            <person name="Noordeloos M.E."/>
            <person name="Ohm R.A."/>
            <person name="Ortiz-Santana B."/>
            <person name="Ovrebo C."/>
            <person name="Racz N."/>
            <person name="Riley R."/>
            <person name="Savchenko A."/>
            <person name="Shiryaev A."/>
            <person name="Soop K."/>
            <person name="Spirin V."/>
            <person name="Szebenyi C."/>
            <person name="Tomsovsky M."/>
            <person name="Tulloss R.E."/>
            <person name="Uehling J."/>
            <person name="Grigoriev I.V."/>
            <person name="Vagvolgyi C."/>
            <person name="Papp T."/>
            <person name="Martin F.M."/>
            <person name="Miettinen O."/>
            <person name="Hibbett D.S."/>
            <person name="Nagy L.G."/>
        </authorList>
    </citation>
    <scope>NUCLEOTIDE SEQUENCE [LARGE SCALE GENOMIC DNA]</scope>
    <source>
        <strain evidence="1 2">CBS 121175</strain>
    </source>
</reference>
<protein>
    <recommendedName>
        <fullName evidence="3">DUF4218 domain-containing protein</fullName>
    </recommendedName>
</protein>
<dbReference type="PANTHER" id="PTHR46579">
    <property type="entry name" value="F5/8 TYPE C DOMAIN-CONTAINING PROTEIN-RELATED"/>
    <property type="match status" value="1"/>
</dbReference>
<dbReference type="STRING" id="230819.A0A5C3L011"/>
<dbReference type="EMBL" id="ML210176">
    <property type="protein sequence ID" value="TFK26274.1"/>
    <property type="molecule type" value="Genomic_DNA"/>
</dbReference>
<keyword evidence="2" id="KW-1185">Reference proteome</keyword>
<name>A0A5C3L011_COPMA</name>
<dbReference type="PANTHER" id="PTHR46579:SF1">
    <property type="entry name" value="F5_8 TYPE C DOMAIN-CONTAINING PROTEIN"/>
    <property type="match status" value="1"/>
</dbReference>
<dbReference type="OrthoDB" id="2669721at2759"/>
<gene>
    <name evidence="1" type="ORF">FA15DRAFT_679681</name>
</gene>
<organism evidence="1 2">
    <name type="scientific">Coprinopsis marcescibilis</name>
    <name type="common">Agaric fungus</name>
    <name type="synonym">Psathyrella marcescibilis</name>
    <dbReference type="NCBI Taxonomy" id="230819"/>
    <lineage>
        <taxon>Eukaryota</taxon>
        <taxon>Fungi</taxon>
        <taxon>Dikarya</taxon>
        <taxon>Basidiomycota</taxon>
        <taxon>Agaricomycotina</taxon>
        <taxon>Agaricomycetes</taxon>
        <taxon>Agaricomycetidae</taxon>
        <taxon>Agaricales</taxon>
        <taxon>Agaricineae</taxon>
        <taxon>Psathyrellaceae</taxon>
        <taxon>Coprinopsis</taxon>
    </lineage>
</organism>